<name>A0A841FTV7_9ACTN</name>
<protein>
    <submittedName>
        <fullName evidence="1">Uncharacterized protein</fullName>
    </submittedName>
</protein>
<evidence type="ECO:0000313" key="2">
    <source>
        <dbReference type="Proteomes" id="UP000548476"/>
    </source>
</evidence>
<proteinExistence type="predicted"/>
<comment type="caution">
    <text evidence="1">The sequence shown here is derived from an EMBL/GenBank/DDBJ whole genome shotgun (WGS) entry which is preliminary data.</text>
</comment>
<dbReference type="AlphaFoldDB" id="A0A841FTV7"/>
<sequence>MTDILNGTHTTATVAVGEILDAARELARAGRTARALTLLDSVETSDPADRARLALAAADALMETAWFTDFGGLPARLATVDELATAAELAPDDRWDLAFLHLRHDYAALILGDGSFQPGPDGKDPGTMAALRRRGGELRNTAPDPHRRGWAHMYLGLIADNVFAERAAAFPEYLAALEAGETGDDLLAREALRHLGDHAHGDGEHALALERWRRATALGARAGNVAGTLSQQILLVVSARDAGDEAGARALATEIARWAEAMGADRLAERATSLMSGDTEVAS</sequence>
<accession>A0A841FTV7</accession>
<evidence type="ECO:0000313" key="1">
    <source>
        <dbReference type="EMBL" id="MBB6036767.1"/>
    </source>
</evidence>
<dbReference type="RefSeq" id="WP_184789609.1">
    <property type="nucleotide sequence ID" value="NZ_BONT01000058.1"/>
</dbReference>
<organism evidence="1 2">
    <name type="scientific">Phytomonospora endophytica</name>
    <dbReference type="NCBI Taxonomy" id="714109"/>
    <lineage>
        <taxon>Bacteria</taxon>
        <taxon>Bacillati</taxon>
        <taxon>Actinomycetota</taxon>
        <taxon>Actinomycetes</taxon>
        <taxon>Micromonosporales</taxon>
        <taxon>Micromonosporaceae</taxon>
        <taxon>Phytomonospora</taxon>
    </lineage>
</organism>
<keyword evidence="2" id="KW-1185">Reference proteome</keyword>
<reference evidence="1 2" key="1">
    <citation type="submission" date="2020-08" db="EMBL/GenBank/DDBJ databases">
        <title>Genomic Encyclopedia of Type Strains, Phase IV (KMG-IV): sequencing the most valuable type-strain genomes for metagenomic binning, comparative biology and taxonomic classification.</title>
        <authorList>
            <person name="Goeker M."/>
        </authorList>
    </citation>
    <scope>NUCLEOTIDE SEQUENCE [LARGE SCALE GENOMIC DNA]</scope>
    <source>
        <strain evidence="1 2">YIM 65646</strain>
    </source>
</reference>
<gene>
    <name evidence="1" type="ORF">HNR73_004640</name>
</gene>
<dbReference type="EMBL" id="JACHGT010000010">
    <property type="protein sequence ID" value="MBB6036767.1"/>
    <property type="molecule type" value="Genomic_DNA"/>
</dbReference>
<dbReference type="Proteomes" id="UP000548476">
    <property type="component" value="Unassembled WGS sequence"/>
</dbReference>